<reference evidence="2 3" key="1">
    <citation type="submission" date="2018-08" db="EMBL/GenBank/DDBJ databases">
        <title>Murine metabolic-syndrome-specific gut microbial biobank.</title>
        <authorList>
            <person name="Liu C."/>
        </authorList>
    </citation>
    <scope>NUCLEOTIDE SEQUENCE [LARGE SCALE GENOMIC DNA]</scope>
    <source>
        <strain evidence="2 3">28</strain>
    </source>
</reference>
<dbReference type="EMBL" id="QXWK01000019">
    <property type="protein sequence ID" value="NBH62069.1"/>
    <property type="molecule type" value="Genomic_DNA"/>
</dbReference>
<dbReference type="GO" id="GO:0008483">
    <property type="term" value="F:transaminase activity"/>
    <property type="evidence" value="ECO:0007669"/>
    <property type="project" value="UniProtKB-KW"/>
</dbReference>
<protein>
    <submittedName>
        <fullName evidence="2">Aminotransferase class V-fold PLP-dependent enzyme</fullName>
    </submittedName>
</protein>
<dbReference type="Pfam" id="PF00266">
    <property type="entry name" value="Aminotran_5"/>
    <property type="match status" value="1"/>
</dbReference>
<dbReference type="RefSeq" id="WP_160202356.1">
    <property type="nucleotide sequence ID" value="NZ_QXWK01000019.1"/>
</dbReference>
<evidence type="ECO:0000313" key="2">
    <source>
        <dbReference type="EMBL" id="NBH62069.1"/>
    </source>
</evidence>
<dbReference type="PANTHER" id="PTHR43586:SF15">
    <property type="entry name" value="BLR3095 PROTEIN"/>
    <property type="match status" value="1"/>
</dbReference>
<dbReference type="SUPFAM" id="SSF53383">
    <property type="entry name" value="PLP-dependent transferases"/>
    <property type="match status" value="1"/>
</dbReference>
<dbReference type="InterPro" id="IPR015421">
    <property type="entry name" value="PyrdxlP-dep_Trfase_major"/>
</dbReference>
<accession>A0A845QJL4</accession>
<organism evidence="2 3">
    <name type="scientific">Anaerotruncus colihominis</name>
    <dbReference type="NCBI Taxonomy" id="169435"/>
    <lineage>
        <taxon>Bacteria</taxon>
        <taxon>Bacillati</taxon>
        <taxon>Bacillota</taxon>
        <taxon>Clostridia</taxon>
        <taxon>Eubacteriales</taxon>
        <taxon>Oscillospiraceae</taxon>
        <taxon>Anaerotruncus</taxon>
    </lineage>
</organism>
<proteinExistence type="predicted"/>
<keyword evidence="2" id="KW-0032">Aminotransferase</keyword>
<name>A0A845QJL4_9FIRM</name>
<dbReference type="InterPro" id="IPR000192">
    <property type="entry name" value="Aminotrans_V_dom"/>
</dbReference>
<sequence>MIETRYYKEYDYLNNITYLDVASMGLPPKRTLDYCRSFADEFAKSFGRVSLDGVYARQRLKVQAEVARLLHTDSDNIMFTVNTTQGTSLLAKSLDLQPEDEVISTAIEYPTILLGWGQRQAEGIRLKLIKTQNGTFSAEDILSEMTERTRVVHLSLVHNHTGFMPDIERIGTICREREIIFAVDAIQALGRVPVDVERMNIDYLSTAAFKGMLGLLGTGFVYCCPKLQPMLKPEVYSDYNIMYDEETMTNMMQIPVLPYRQGLEGIQGGSLSSYGITAMGKSIELLLEIGIDRIYTHCLKLENLFRKELSPLEDKMKILGSKDCKHWSGVICLKFDKNRTKQLKNAFADKKIYAHIREGYLRISFHYYNSQEQALLAAQTLADVLK</sequence>
<gene>
    <name evidence="2" type="ORF">D0435_10440</name>
</gene>
<dbReference type="AlphaFoldDB" id="A0A845QJL4"/>
<dbReference type="PANTHER" id="PTHR43586">
    <property type="entry name" value="CYSTEINE DESULFURASE"/>
    <property type="match status" value="1"/>
</dbReference>
<evidence type="ECO:0000259" key="1">
    <source>
        <dbReference type="Pfam" id="PF00266"/>
    </source>
</evidence>
<dbReference type="Proteomes" id="UP000446866">
    <property type="component" value="Unassembled WGS sequence"/>
</dbReference>
<dbReference type="InterPro" id="IPR015422">
    <property type="entry name" value="PyrdxlP-dep_Trfase_small"/>
</dbReference>
<feature type="domain" description="Aminotransferase class V" evidence="1">
    <location>
        <begin position="18"/>
        <end position="373"/>
    </location>
</feature>
<dbReference type="Gene3D" id="3.40.640.10">
    <property type="entry name" value="Type I PLP-dependent aspartate aminotransferase-like (Major domain)"/>
    <property type="match status" value="1"/>
</dbReference>
<dbReference type="Gene3D" id="3.90.1150.10">
    <property type="entry name" value="Aspartate Aminotransferase, domain 1"/>
    <property type="match status" value="1"/>
</dbReference>
<dbReference type="InterPro" id="IPR015424">
    <property type="entry name" value="PyrdxlP-dep_Trfase"/>
</dbReference>
<evidence type="ECO:0000313" key="3">
    <source>
        <dbReference type="Proteomes" id="UP000446866"/>
    </source>
</evidence>
<keyword evidence="2" id="KW-0808">Transferase</keyword>
<keyword evidence="3" id="KW-1185">Reference proteome</keyword>
<comment type="caution">
    <text evidence="2">The sequence shown here is derived from an EMBL/GenBank/DDBJ whole genome shotgun (WGS) entry which is preliminary data.</text>
</comment>